<reference evidence="2" key="1">
    <citation type="submission" date="2014-12" db="EMBL/GenBank/DDBJ databases">
        <title>Insight into the proteome of Arion vulgaris.</title>
        <authorList>
            <person name="Aradska J."/>
            <person name="Bulat T."/>
            <person name="Smidak R."/>
            <person name="Sarate P."/>
            <person name="Gangsoo J."/>
            <person name="Sialana F."/>
            <person name="Bilban M."/>
            <person name="Lubec G."/>
        </authorList>
    </citation>
    <scope>NUCLEOTIDE SEQUENCE</scope>
    <source>
        <tissue evidence="2">Skin</tissue>
    </source>
</reference>
<evidence type="ECO:0000313" key="2">
    <source>
        <dbReference type="EMBL" id="CEK90869.1"/>
    </source>
</evidence>
<feature type="region of interest" description="Disordered" evidence="1">
    <location>
        <begin position="8"/>
        <end position="28"/>
    </location>
</feature>
<dbReference type="EMBL" id="HACG01044006">
    <property type="protein sequence ID" value="CEK90871.1"/>
    <property type="molecule type" value="Transcribed_RNA"/>
</dbReference>
<protein>
    <submittedName>
        <fullName evidence="2">Uncharacterized protein</fullName>
    </submittedName>
</protein>
<dbReference type="AlphaFoldDB" id="A0A0B7BC03"/>
<sequence>MCITQAAYVSHSTSGGSRKHIPKENGSVSGNLFDRIKQEIIARFSHVKK</sequence>
<accession>A0A0B7BC03</accession>
<gene>
    <name evidence="2" type="primary">ORF179604</name>
    <name evidence="3" type="synonym">ORF179606</name>
</gene>
<name>A0A0B7BC03_9EUPU</name>
<organism evidence="2">
    <name type="scientific">Arion vulgaris</name>
    <dbReference type="NCBI Taxonomy" id="1028688"/>
    <lineage>
        <taxon>Eukaryota</taxon>
        <taxon>Metazoa</taxon>
        <taxon>Spiralia</taxon>
        <taxon>Lophotrochozoa</taxon>
        <taxon>Mollusca</taxon>
        <taxon>Gastropoda</taxon>
        <taxon>Heterobranchia</taxon>
        <taxon>Euthyneura</taxon>
        <taxon>Panpulmonata</taxon>
        <taxon>Eupulmonata</taxon>
        <taxon>Stylommatophora</taxon>
        <taxon>Helicina</taxon>
        <taxon>Arionoidea</taxon>
        <taxon>Arionidae</taxon>
        <taxon>Arion</taxon>
    </lineage>
</organism>
<proteinExistence type="predicted"/>
<evidence type="ECO:0000256" key="1">
    <source>
        <dbReference type="SAM" id="MobiDB-lite"/>
    </source>
</evidence>
<dbReference type="EMBL" id="HACG01044004">
    <property type="protein sequence ID" value="CEK90869.1"/>
    <property type="molecule type" value="Transcribed_RNA"/>
</dbReference>
<evidence type="ECO:0000313" key="3">
    <source>
        <dbReference type="EMBL" id="CEK90871.1"/>
    </source>
</evidence>